<comment type="caution">
    <text evidence="2">The sequence shown here is derived from an EMBL/GenBank/DDBJ whole genome shotgun (WGS) entry which is preliminary data.</text>
</comment>
<dbReference type="PANTHER" id="PTHR42895:SF1">
    <property type="entry name" value="IRON-SULFUR CLUSTER PROTEIN"/>
    <property type="match status" value="1"/>
</dbReference>
<protein>
    <submittedName>
        <fullName evidence="2">4Fe-4S ferredoxin</fullName>
    </submittedName>
</protein>
<feature type="domain" description="4Fe-4S ferredoxin-type" evidence="1">
    <location>
        <begin position="36"/>
        <end position="65"/>
    </location>
</feature>
<dbReference type="SUPFAM" id="SSF54862">
    <property type="entry name" value="4Fe-4S ferredoxins"/>
    <property type="match status" value="1"/>
</dbReference>
<dbReference type="Gene3D" id="3.30.70.20">
    <property type="match status" value="1"/>
</dbReference>
<dbReference type="AlphaFoldDB" id="A0A9W6FW35"/>
<proteinExistence type="predicted"/>
<dbReference type="Proteomes" id="UP001144372">
    <property type="component" value="Unassembled WGS sequence"/>
</dbReference>
<dbReference type="RefSeq" id="WP_281796095.1">
    <property type="nucleotide sequence ID" value="NZ_BSDR01000001.1"/>
</dbReference>
<accession>A0A9W6FW35</accession>
<dbReference type="PANTHER" id="PTHR42895">
    <property type="entry name" value="IRON-SULFUR CLUSTER-BINDING PROTEIN-RELATED"/>
    <property type="match status" value="1"/>
</dbReference>
<reference evidence="2" key="1">
    <citation type="submission" date="2022-12" db="EMBL/GenBank/DDBJ databases">
        <title>Reference genome sequencing for broad-spectrum identification of bacterial and archaeal isolates by mass spectrometry.</title>
        <authorList>
            <person name="Sekiguchi Y."/>
            <person name="Tourlousse D.M."/>
        </authorList>
    </citation>
    <scope>NUCLEOTIDE SEQUENCE</scope>
    <source>
        <strain evidence="2">ASRB1</strain>
    </source>
</reference>
<dbReference type="EMBL" id="BSDR01000001">
    <property type="protein sequence ID" value="GLI35966.1"/>
    <property type="molecule type" value="Genomic_DNA"/>
</dbReference>
<keyword evidence="3" id="KW-1185">Reference proteome</keyword>
<dbReference type="InterPro" id="IPR017896">
    <property type="entry name" value="4Fe4S_Fe-S-bd"/>
</dbReference>
<dbReference type="Pfam" id="PF12837">
    <property type="entry name" value="Fer4_6"/>
    <property type="match status" value="1"/>
</dbReference>
<evidence type="ECO:0000259" key="1">
    <source>
        <dbReference type="PROSITE" id="PS51379"/>
    </source>
</evidence>
<evidence type="ECO:0000313" key="2">
    <source>
        <dbReference type="EMBL" id="GLI35966.1"/>
    </source>
</evidence>
<sequence>MKTVRKIIQIDEELCDGCGKCVLSCAEGAIEVIDGKAKIVKDSYCDGLGACLGECPQGALKIIEREADEFDPEAVEHYLEEKEKQAKAGTFGMASGCPSRNVQMFPASCEEANRPVVQAGDSSALSHWPVQIRLVPPSAPFLQRADLLVAAGCTPLAYPNFHRDFLKGKAVMVGCPKFDDSQEYVKKFADIFRAANIQSITVVDMEVPCCSALPNIVKKAMDEAGKEIPLEEIVISVRGEILRKEKQVA</sequence>
<evidence type="ECO:0000313" key="3">
    <source>
        <dbReference type="Proteomes" id="UP001144372"/>
    </source>
</evidence>
<feature type="domain" description="4Fe-4S ferredoxin-type" evidence="1">
    <location>
        <begin position="6"/>
        <end position="35"/>
    </location>
</feature>
<dbReference type="PROSITE" id="PS51379">
    <property type="entry name" value="4FE4S_FER_2"/>
    <property type="match status" value="2"/>
</dbReference>
<organism evidence="2 3">
    <name type="scientific">Desulforhabdus amnigena</name>
    <dbReference type="NCBI Taxonomy" id="40218"/>
    <lineage>
        <taxon>Bacteria</taxon>
        <taxon>Pseudomonadati</taxon>
        <taxon>Thermodesulfobacteriota</taxon>
        <taxon>Syntrophobacteria</taxon>
        <taxon>Syntrophobacterales</taxon>
        <taxon>Syntrophobacteraceae</taxon>
        <taxon>Desulforhabdus</taxon>
    </lineage>
</organism>
<name>A0A9W6FW35_9BACT</name>
<dbReference type="InterPro" id="IPR052911">
    <property type="entry name" value="Corrinoid_activation_enz"/>
</dbReference>
<gene>
    <name evidence="2" type="ORF">DAMNIGENAA_33990</name>
</gene>